<evidence type="ECO:0000313" key="1">
    <source>
        <dbReference type="Proteomes" id="UP000887574"/>
    </source>
</evidence>
<dbReference type="GO" id="GO:0006487">
    <property type="term" value="P:protein N-linked glycosylation"/>
    <property type="evidence" value="ECO:0007669"/>
    <property type="project" value="TreeGrafter"/>
</dbReference>
<dbReference type="WBParaSite" id="jg6780">
    <property type="protein sequence ID" value="jg6780"/>
    <property type="gene ID" value="jg6780"/>
</dbReference>
<dbReference type="PANTHER" id="PTHR10859">
    <property type="entry name" value="GLYCOSYL TRANSFERASE"/>
    <property type="match status" value="1"/>
</dbReference>
<organism evidence="1 2">
    <name type="scientific">Ditylenchus dipsaci</name>
    <dbReference type="NCBI Taxonomy" id="166011"/>
    <lineage>
        <taxon>Eukaryota</taxon>
        <taxon>Metazoa</taxon>
        <taxon>Ecdysozoa</taxon>
        <taxon>Nematoda</taxon>
        <taxon>Chromadorea</taxon>
        <taxon>Rhabditida</taxon>
        <taxon>Tylenchina</taxon>
        <taxon>Tylenchomorpha</taxon>
        <taxon>Sphaerularioidea</taxon>
        <taxon>Anguinidae</taxon>
        <taxon>Anguininae</taxon>
        <taxon>Ditylenchus</taxon>
    </lineage>
</organism>
<proteinExistence type="predicted"/>
<protein>
    <submittedName>
        <fullName evidence="2">Glycosyltransferase 2-like domain-containing protein</fullName>
    </submittedName>
</protein>
<name>A0A915ELZ9_9BILA</name>
<dbReference type="AlphaFoldDB" id="A0A915ELZ9"/>
<dbReference type="Proteomes" id="UP000887574">
    <property type="component" value="Unplaced"/>
</dbReference>
<keyword evidence="1" id="KW-1185">Reference proteome</keyword>
<accession>A0A915ELZ9</accession>
<sequence length="141" mass="16572">MSFISDTVARRNRAHFTSKREIFTPSASSKSTEVKHFPSLLISDDDIKLTSFRTTKPQVYLTVVVPAMNEEDRLPLMLDECLEYLEKRKKAESTFTYEVSKQLSVRMYNPKRKIYDTVDPQVLDTRKILIRHLSYLNFDIF</sequence>
<dbReference type="GO" id="GO:0005789">
    <property type="term" value="C:endoplasmic reticulum membrane"/>
    <property type="evidence" value="ECO:0007669"/>
    <property type="project" value="TreeGrafter"/>
</dbReference>
<dbReference type="PANTHER" id="PTHR10859:SF91">
    <property type="entry name" value="DOLICHYL-PHOSPHATE BETA-GLUCOSYLTRANSFERASE"/>
    <property type="match status" value="1"/>
</dbReference>
<evidence type="ECO:0000313" key="2">
    <source>
        <dbReference type="WBParaSite" id="jg6780"/>
    </source>
</evidence>
<reference evidence="2" key="1">
    <citation type="submission" date="2022-11" db="UniProtKB">
        <authorList>
            <consortium name="WormBaseParasite"/>
        </authorList>
    </citation>
    <scope>IDENTIFICATION</scope>
</reference>